<evidence type="ECO:0000256" key="1">
    <source>
        <dbReference type="ARBA" id="ARBA00022737"/>
    </source>
</evidence>
<accession>A0A6A6R5F3</accession>
<reference evidence="4" key="1">
    <citation type="journal article" date="2020" name="Stud. Mycol.">
        <title>101 Dothideomycetes genomes: a test case for predicting lifestyles and emergence of pathogens.</title>
        <authorList>
            <person name="Haridas S."/>
            <person name="Albert R."/>
            <person name="Binder M."/>
            <person name="Bloem J."/>
            <person name="Labutti K."/>
            <person name="Salamov A."/>
            <person name="Andreopoulos B."/>
            <person name="Baker S."/>
            <person name="Barry K."/>
            <person name="Bills G."/>
            <person name="Bluhm B."/>
            <person name="Cannon C."/>
            <person name="Castanera R."/>
            <person name="Culley D."/>
            <person name="Daum C."/>
            <person name="Ezra D."/>
            <person name="Gonzalez J."/>
            <person name="Henrissat B."/>
            <person name="Kuo A."/>
            <person name="Liang C."/>
            <person name="Lipzen A."/>
            <person name="Lutzoni F."/>
            <person name="Magnuson J."/>
            <person name="Mondo S."/>
            <person name="Nolan M."/>
            <person name="Ohm R."/>
            <person name="Pangilinan J."/>
            <person name="Park H.-J."/>
            <person name="Ramirez L."/>
            <person name="Alfaro M."/>
            <person name="Sun H."/>
            <person name="Tritt A."/>
            <person name="Yoshinaga Y."/>
            <person name="Zwiers L.-H."/>
            <person name="Turgeon B."/>
            <person name="Goodwin S."/>
            <person name="Spatafora J."/>
            <person name="Crous P."/>
            <person name="Grigoriev I."/>
        </authorList>
    </citation>
    <scope>NUCLEOTIDE SEQUENCE</scope>
    <source>
        <strain evidence="4">CBS 269.34</strain>
    </source>
</reference>
<dbReference type="PROSITE" id="PS50088">
    <property type="entry name" value="ANK_REPEAT"/>
    <property type="match status" value="1"/>
</dbReference>
<dbReference type="InterPro" id="IPR036770">
    <property type="entry name" value="Ankyrin_rpt-contain_sf"/>
</dbReference>
<dbReference type="InterPro" id="IPR056884">
    <property type="entry name" value="NPHP3-like_N"/>
</dbReference>
<dbReference type="Pfam" id="PF24883">
    <property type="entry name" value="NPHP3_N"/>
    <property type="match status" value="1"/>
</dbReference>
<proteinExistence type="predicted"/>
<dbReference type="Proteomes" id="UP000799750">
    <property type="component" value="Unassembled WGS sequence"/>
</dbReference>
<dbReference type="Gene3D" id="3.40.50.300">
    <property type="entry name" value="P-loop containing nucleotide triphosphate hydrolases"/>
    <property type="match status" value="1"/>
</dbReference>
<feature type="domain" description="NACHT" evidence="3">
    <location>
        <begin position="215"/>
        <end position="356"/>
    </location>
</feature>
<protein>
    <recommendedName>
        <fullName evidence="3">NACHT domain-containing protein</fullName>
    </recommendedName>
</protein>
<organism evidence="4 5">
    <name type="scientific">Lophium mytilinum</name>
    <dbReference type="NCBI Taxonomy" id="390894"/>
    <lineage>
        <taxon>Eukaryota</taxon>
        <taxon>Fungi</taxon>
        <taxon>Dikarya</taxon>
        <taxon>Ascomycota</taxon>
        <taxon>Pezizomycotina</taxon>
        <taxon>Dothideomycetes</taxon>
        <taxon>Pleosporomycetidae</taxon>
        <taxon>Mytilinidiales</taxon>
        <taxon>Mytilinidiaceae</taxon>
        <taxon>Lophium</taxon>
    </lineage>
</organism>
<keyword evidence="2" id="KW-0040">ANK repeat</keyword>
<name>A0A6A6R5F3_9PEZI</name>
<evidence type="ECO:0000259" key="3">
    <source>
        <dbReference type="PROSITE" id="PS50837"/>
    </source>
</evidence>
<keyword evidence="5" id="KW-1185">Reference proteome</keyword>
<sequence>MAEAIGLVANIIAVIQISETVIKVCKFYIESLHDAPSDLRAILIETSALKTILENLQFLLKCGGGDGLSKMLDTYNLFGVEGPIEGCQRTVGKIERLFPTPTSSSSKIRSAYAALGWPLKESKARKLLTELVQYKTTINLAIDTDSSQDIKEIKKKTIEMHAILTESQRNEIYQWLSTTDPSPLHHRAMDQYEPQTGDWMLRSPEWRDWIDGKNRCLWIHGIPGAGKTVLVSHLIENVKYLCQNRRTKRCTYAYYYCYFGHNQDEAAPFLRWALNRLCREAETIPAAIYNIVRKGEQPSVVDLLNALESVLDEFDMVYLFLDAIDESMPRKDLLKVLRDLSTDSRFEKIQLLATSRQYLDIEETMQDISVPVSMSNPLLDEDIRLYVRARVDTHPRLKGWSVQIRDEVVEALSNGAKGMFRWAVCQIDALQRLKPQSHIVRNALKNLPRTLDETYERIFMVVPNEDRLLVRFALQWIWFHKWLRRNDISVHLLLQAIEHCILESDPSKMELCYNQDALRDICGCLIMVTKSRSRRSDSEDSYDTVSFAHYTVKEFLDSSRILTSPANFFAMKEKDTKLALMRATLLEVTRNPEYDTWRVFVKPERAHFREFNPFCNVAVMWYLENNGEDLAEDTSLLDLISKLLDTSQPHFQRFANILENYESTNGATFTNGSFDFWDIKWNNPPSTSGVAPLLSLLTWFGGLRDKDTIASVTEVAKKILEKIDTRALSESVVDIRNTKIEQNPSNDAFRGSIVEYLARRGYVESYYGAHKAFWFLMEHAADFIDPSKTLLALLASHIQCSAHHWGDGSSEKCPLARMLKLGASANAPGYKVTPLQIAVKCRDFNGVKFLLEAGADVNGTGDCEGVEWNADSYLSIFNHLHGMRPLEIVRPVEILSTTVDGFSAARGCWNVELETKIQQILIQYGATSDIPATTTKSATF</sequence>
<dbReference type="InterPro" id="IPR007111">
    <property type="entry name" value="NACHT_NTPase"/>
</dbReference>
<evidence type="ECO:0000256" key="2">
    <source>
        <dbReference type="PROSITE-ProRule" id="PRU00023"/>
    </source>
</evidence>
<dbReference type="EMBL" id="MU004183">
    <property type="protein sequence ID" value="KAF2499968.1"/>
    <property type="molecule type" value="Genomic_DNA"/>
</dbReference>
<dbReference type="OrthoDB" id="1577640at2759"/>
<dbReference type="PROSITE" id="PS50837">
    <property type="entry name" value="NACHT"/>
    <property type="match status" value="1"/>
</dbReference>
<dbReference type="InterPro" id="IPR027417">
    <property type="entry name" value="P-loop_NTPase"/>
</dbReference>
<keyword evidence="1" id="KW-0677">Repeat</keyword>
<evidence type="ECO:0000313" key="4">
    <source>
        <dbReference type="EMBL" id="KAF2499968.1"/>
    </source>
</evidence>
<dbReference type="Gene3D" id="1.25.40.20">
    <property type="entry name" value="Ankyrin repeat-containing domain"/>
    <property type="match status" value="1"/>
</dbReference>
<dbReference type="PROSITE" id="PS50297">
    <property type="entry name" value="ANK_REP_REGION"/>
    <property type="match status" value="1"/>
</dbReference>
<dbReference type="PANTHER" id="PTHR10039:SF16">
    <property type="entry name" value="GPI INOSITOL-DEACYLASE"/>
    <property type="match status" value="1"/>
</dbReference>
<dbReference type="PANTHER" id="PTHR10039">
    <property type="entry name" value="AMELOGENIN"/>
    <property type="match status" value="1"/>
</dbReference>
<dbReference type="InterPro" id="IPR002110">
    <property type="entry name" value="Ankyrin_rpt"/>
</dbReference>
<dbReference type="SUPFAM" id="SSF52540">
    <property type="entry name" value="P-loop containing nucleoside triphosphate hydrolases"/>
    <property type="match status" value="1"/>
</dbReference>
<dbReference type="SUPFAM" id="SSF48403">
    <property type="entry name" value="Ankyrin repeat"/>
    <property type="match status" value="1"/>
</dbReference>
<dbReference type="AlphaFoldDB" id="A0A6A6R5F3"/>
<feature type="repeat" description="ANK" evidence="2">
    <location>
        <begin position="830"/>
        <end position="862"/>
    </location>
</feature>
<evidence type="ECO:0000313" key="5">
    <source>
        <dbReference type="Proteomes" id="UP000799750"/>
    </source>
</evidence>
<gene>
    <name evidence="4" type="ORF">BU16DRAFT_522834</name>
</gene>